<protein>
    <submittedName>
        <fullName evidence="1">Uncharacterized protein</fullName>
    </submittedName>
</protein>
<dbReference type="SUPFAM" id="SSF54611">
    <property type="entry name" value="SecB-like"/>
    <property type="match status" value="1"/>
</dbReference>
<reference evidence="1 2" key="1">
    <citation type="submission" date="2013-03" db="EMBL/GenBank/DDBJ databases">
        <title>The Genome Sequence of Enterococcus sulfureus ATCC_49903 (PacBio/Illumina hybrid assembly).</title>
        <authorList>
            <consortium name="The Broad Institute Genomics Platform"/>
            <consortium name="The Broad Institute Genome Sequencing Center for Infectious Disease"/>
            <person name="Earl A."/>
            <person name="Russ C."/>
            <person name="Gilmore M."/>
            <person name="Surin D."/>
            <person name="Walker B."/>
            <person name="Young S."/>
            <person name="Zeng Q."/>
            <person name="Gargeya S."/>
            <person name="Fitzgerald M."/>
            <person name="Haas B."/>
            <person name="Abouelleil A."/>
            <person name="Allen A.W."/>
            <person name="Alvarado L."/>
            <person name="Arachchi H.M."/>
            <person name="Berlin A.M."/>
            <person name="Chapman S.B."/>
            <person name="Gainer-Dewar J."/>
            <person name="Goldberg J."/>
            <person name="Griggs A."/>
            <person name="Gujja S."/>
            <person name="Hansen M."/>
            <person name="Howarth C."/>
            <person name="Imamovic A."/>
            <person name="Ireland A."/>
            <person name="Larimer J."/>
            <person name="McCowan C."/>
            <person name="Murphy C."/>
            <person name="Pearson M."/>
            <person name="Poon T.W."/>
            <person name="Priest M."/>
            <person name="Roberts A."/>
            <person name="Saif S."/>
            <person name="Shea T."/>
            <person name="Sisk P."/>
            <person name="Sykes S."/>
            <person name="Wortman J."/>
            <person name="Nusbaum C."/>
            <person name="Birren B."/>
        </authorList>
    </citation>
    <scope>NUCLEOTIDE SEQUENCE [LARGE SCALE GENOMIC DNA]</scope>
    <source>
        <strain evidence="1 2">ATCC 49903</strain>
    </source>
</reference>
<dbReference type="Gene3D" id="3.10.420.10">
    <property type="entry name" value="SecB-like"/>
    <property type="match status" value="1"/>
</dbReference>
<dbReference type="PIRSF" id="PIRSF031568">
    <property type="entry name" value="UCP031568"/>
    <property type="match status" value="1"/>
</dbReference>
<accession>S0L7U1</accession>
<dbReference type="STRING" id="1140003.OMY_00955"/>
<dbReference type="RefSeq" id="WP_016185407.1">
    <property type="nucleotide sequence ID" value="NZ_ASWO01000005.1"/>
</dbReference>
<sequence>MEIKRQKPIVEQYHFDMKNPEEKVETSLQVGFMPLTPPDEDYPKENSIIGARLEFTIDFPEFVLRGAVGQVNHIVNHQITKAEDISKEEADDLVAPLFDLVQRLTYEVTEIVTDEPGIKLNFNSQVE</sequence>
<evidence type="ECO:0000313" key="1">
    <source>
        <dbReference type="EMBL" id="EOT83998.1"/>
    </source>
</evidence>
<dbReference type="OrthoDB" id="2226139at2"/>
<dbReference type="InterPro" id="IPR009530">
    <property type="entry name" value="DUF1149"/>
</dbReference>
<dbReference type="AlphaFoldDB" id="S0L7U1"/>
<keyword evidence="2" id="KW-1185">Reference proteome</keyword>
<gene>
    <name evidence="1" type="ORF">I573_01723</name>
</gene>
<dbReference type="EMBL" id="ASWO01000005">
    <property type="protein sequence ID" value="EOT83998.1"/>
    <property type="molecule type" value="Genomic_DNA"/>
</dbReference>
<dbReference type="InterPro" id="IPR035958">
    <property type="entry name" value="SecB-like_sf"/>
</dbReference>
<evidence type="ECO:0000313" key="2">
    <source>
        <dbReference type="Proteomes" id="UP000015961"/>
    </source>
</evidence>
<organism evidence="1 2">
    <name type="scientific">Enterococcus sulfureus ATCC 49903</name>
    <dbReference type="NCBI Taxonomy" id="1140003"/>
    <lineage>
        <taxon>Bacteria</taxon>
        <taxon>Bacillati</taxon>
        <taxon>Bacillota</taxon>
        <taxon>Bacilli</taxon>
        <taxon>Lactobacillales</taxon>
        <taxon>Enterococcaceae</taxon>
        <taxon>Enterococcus</taxon>
    </lineage>
</organism>
<dbReference type="eggNOG" id="COG4835">
    <property type="taxonomic scope" value="Bacteria"/>
</dbReference>
<dbReference type="Pfam" id="PF06619">
    <property type="entry name" value="DUF1149"/>
    <property type="match status" value="1"/>
</dbReference>
<proteinExistence type="predicted"/>
<name>S0L7U1_9ENTE</name>
<comment type="caution">
    <text evidence="1">The sequence shown here is derived from an EMBL/GenBank/DDBJ whole genome shotgun (WGS) entry which is preliminary data.</text>
</comment>
<dbReference type="PATRIC" id="fig|1140003.3.peg.911"/>
<dbReference type="Proteomes" id="UP000015961">
    <property type="component" value="Unassembled WGS sequence"/>
</dbReference>